<proteinExistence type="predicted"/>
<dbReference type="Proteomes" id="UP000066203">
    <property type="component" value="Chromosome"/>
</dbReference>
<dbReference type="InterPro" id="IPR011008">
    <property type="entry name" value="Dimeric_a/b-barrel"/>
</dbReference>
<dbReference type="InterPro" id="IPR007138">
    <property type="entry name" value="ABM_dom"/>
</dbReference>
<dbReference type="RefSeq" id="WP_060824658.1">
    <property type="nucleotide sequence ID" value="NZ_AP014938.1"/>
</dbReference>
<protein>
    <recommendedName>
        <fullName evidence="1">ABM domain-containing protein</fullName>
    </recommendedName>
</protein>
<dbReference type="SUPFAM" id="SSF54909">
    <property type="entry name" value="Dimeric alpha+beta barrel"/>
    <property type="match status" value="1"/>
</dbReference>
<gene>
    <name evidence="2" type="ORF">RM6536_1491</name>
</gene>
<dbReference type="AlphaFoldDB" id="A0A0K2S0X6"/>
<organism evidence="2">
    <name type="scientific">Rothia mucilaginosa</name>
    <dbReference type="NCBI Taxonomy" id="43675"/>
    <lineage>
        <taxon>Bacteria</taxon>
        <taxon>Bacillati</taxon>
        <taxon>Actinomycetota</taxon>
        <taxon>Actinomycetes</taxon>
        <taxon>Micrococcales</taxon>
        <taxon>Micrococcaceae</taxon>
        <taxon>Rothia</taxon>
    </lineage>
</organism>
<evidence type="ECO:0000259" key="1">
    <source>
        <dbReference type="PROSITE" id="PS51725"/>
    </source>
</evidence>
<dbReference type="Gene3D" id="3.30.70.100">
    <property type="match status" value="1"/>
</dbReference>
<sequence length="95" mass="10831">MSVVKVHRLTVVGDNRDELEKRFAAARHIADSFPGFEGFELWRPLDEGGDYFVVTRWVDEASHDAYAAARRERDPNTVVSHADGTMSFEKVEFSE</sequence>
<evidence type="ECO:0000313" key="2">
    <source>
        <dbReference type="EMBL" id="BAS20738.1"/>
    </source>
</evidence>
<evidence type="ECO:0000313" key="3">
    <source>
        <dbReference type="Proteomes" id="UP000066203"/>
    </source>
</evidence>
<name>A0A0K2S0X6_9MICC</name>
<reference evidence="3" key="1">
    <citation type="submission" date="2015-08" db="EMBL/GenBank/DDBJ databases">
        <title>Complete genome sequence of Rothia mucilaginosa strain NUM-Rm6536.</title>
        <authorList>
            <person name="Nambu T."/>
        </authorList>
    </citation>
    <scope>NUCLEOTIDE SEQUENCE [LARGE SCALE GENOMIC DNA]</scope>
    <source>
        <strain evidence="3">NUM-Rm6536</strain>
    </source>
</reference>
<accession>A0A0K2S0X6</accession>
<dbReference type="Pfam" id="PF03992">
    <property type="entry name" value="ABM"/>
    <property type="match status" value="1"/>
</dbReference>
<dbReference type="EMBL" id="AP014938">
    <property type="protein sequence ID" value="BAS20738.1"/>
    <property type="molecule type" value="Genomic_DNA"/>
</dbReference>
<feature type="domain" description="ABM" evidence="1">
    <location>
        <begin position="3"/>
        <end position="93"/>
    </location>
</feature>
<dbReference type="PATRIC" id="fig|43675.28.peg.1525"/>
<dbReference type="PROSITE" id="PS51725">
    <property type="entry name" value="ABM"/>
    <property type="match status" value="1"/>
</dbReference>